<dbReference type="PANTHER" id="PTHR43649:SF33">
    <property type="entry name" value="POLYGALACTURONAN_RHAMNOGALACTURONAN-BINDING PROTEIN YTCQ"/>
    <property type="match status" value="1"/>
</dbReference>
<dbReference type="Proteomes" id="UP001596099">
    <property type="component" value="Unassembled WGS sequence"/>
</dbReference>
<evidence type="ECO:0000313" key="7">
    <source>
        <dbReference type="EMBL" id="MFC5973980.1"/>
    </source>
</evidence>
<evidence type="ECO:0000256" key="4">
    <source>
        <dbReference type="ARBA" id="ARBA00023139"/>
    </source>
</evidence>
<keyword evidence="3" id="KW-0472">Membrane</keyword>
<keyword evidence="5" id="KW-0449">Lipoprotein</keyword>
<evidence type="ECO:0000313" key="8">
    <source>
        <dbReference type="Proteomes" id="UP001596099"/>
    </source>
</evidence>
<dbReference type="InterPro" id="IPR050490">
    <property type="entry name" value="Bact_solute-bd_prot1"/>
</dbReference>
<reference evidence="7 8" key="1">
    <citation type="journal article" date="2019" name="Int. J. Syst. Evol. Microbiol.">
        <title>The Global Catalogue of Microorganisms (GCM) 10K type strain sequencing project: providing services to taxonomists for standard genome sequencing and annotation.</title>
        <authorList>
            <consortium name="The Broad Institute Genomics Platform"/>
            <consortium name="The Broad Institute Genome Sequencing Center for Infectious Disease"/>
            <person name="Wu L."/>
            <person name="Ma J."/>
        </authorList>
    </citation>
    <scope>NUCLEOTIDE SEQUENCE [LARGE SCALE GENOMIC DNA]</scope>
    <source>
        <strain evidence="7 8">CGMCC 1.12543</strain>
    </source>
</reference>
<sequence>MPKHGNGADRTFATKRMNRRRFLAGAGAAGIIGLSGCLGGGNNGGSSNNTDSGGGGGGATTSTGEWGDFSGKTVHVVAESPGQGMTEAYDKIANEFQKATGAKVNMDYTEAGAGTGERVAQLISAGNPPEVIHSTQLEAVKFLNQDVLQPIGDTLDAVSESWGEVGEPIRLTANDQDYMVPMYLERGIDWRRDDVYEANPSTWEEEVAEAKRVDGTNGLNGYYVGAGNDVCNQIQIHSRLRENGARMYHRKDDEIQIAIDDGGENKQLWIETLNHLKRLHKYSPKAADASCGSLSNAIPSGQSAAGWYVGFRPKLIAGRQNKSFAKNVRPYFPKQSDEALTHGQSVGWVQGKGADATDAAREWMRFAYQPEYWTDFMMSVPIHNIPAFPKVRNGDAYQQALQQFVEESSGHSMDVIQQFFDLTVERGMNPAIAVEGGNPYAGTLMFGSDIITRPVQEVLLNDVDPATAVENVHQTAVNALEQAKS</sequence>
<dbReference type="Gene3D" id="3.40.190.10">
    <property type="entry name" value="Periplasmic binding protein-like II"/>
    <property type="match status" value="1"/>
</dbReference>
<comment type="caution">
    <text evidence="7">The sequence shown here is derived from an EMBL/GenBank/DDBJ whole genome shotgun (WGS) entry which is preliminary data.</text>
</comment>
<keyword evidence="8" id="KW-1185">Reference proteome</keyword>
<feature type="region of interest" description="Disordered" evidence="6">
    <location>
        <begin position="48"/>
        <end position="67"/>
    </location>
</feature>
<dbReference type="PANTHER" id="PTHR43649">
    <property type="entry name" value="ARABINOSE-BINDING PROTEIN-RELATED"/>
    <property type="match status" value="1"/>
</dbReference>
<dbReference type="InterPro" id="IPR006059">
    <property type="entry name" value="SBP"/>
</dbReference>
<proteinExistence type="predicted"/>
<keyword evidence="2" id="KW-0732">Signal</keyword>
<protein>
    <submittedName>
        <fullName evidence="7">ABC transporter substrate-binding protein</fullName>
    </submittedName>
</protein>
<keyword evidence="1" id="KW-1003">Cell membrane</keyword>
<gene>
    <name evidence="7" type="ORF">ACFPYI_21885</name>
</gene>
<evidence type="ECO:0000256" key="2">
    <source>
        <dbReference type="ARBA" id="ARBA00022729"/>
    </source>
</evidence>
<evidence type="ECO:0000256" key="1">
    <source>
        <dbReference type="ARBA" id="ARBA00022475"/>
    </source>
</evidence>
<dbReference type="Pfam" id="PF01547">
    <property type="entry name" value="SBP_bac_1"/>
    <property type="match status" value="1"/>
</dbReference>
<dbReference type="RefSeq" id="WP_247421020.1">
    <property type="nucleotide sequence ID" value="NZ_JALLGW010000004.1"/>
</dbReference>
<dbReference type="EMBL" id="JBHSQH010000009">
    <property type="protein sequence ID" value="MFC5973980.1"/>
    <property type="molecule type" value="Genomic_DNA"/>
</dbReference>
<dbReference type="SUPFAM" id="SSF53850">
    <property type="entry name" value="Periplasmic binding protein-like II"/>
    <property type="match status" value="1"/>
</dbReference>
<evidence type="ECO:0000256" key="5">
    <source>
        <dbReference type="ARBA" id="ARBA00023288"/>
    </source>
</evidence>
<name>A0ABD5RV08_9EURY</name>
<dbReference type="AlphaFoldDB" id="A0ABD5RV08"/>
<evidence type="ECO:0000256" key="3">
    <source>
        <dbReference type="ARBA" id="ARBA00023136"/>
    </source>
</evidence>
<organism evidence="7 8">
    <name type="scientific">Halomarina salina</name>
    <dbReference type="NCBI Taxonomy" id="1872699"/>
    <lineage>
        <taxon>Archaea</taxon>
        <taxon>Methanobacteriati</taxon>
        <taxon>Methanobacteriota</taxon>
        <taxon>Stenosarchaea group</taxon>
        <taxon>Halobacteria</taxon>
        <taxon>Halobacteriales</taxon>
        <taxon>Natronomonadaceae</taxon>
        <taxon>Halomarina</taxon>
    </lineage>
</organism>
<keyword evidence="4" id="KW-0564">Palmitate</keyword>
<evidence type="ECO:0000256" key="6">
    <source>
        <dbReference type="SAM" id="MobiDB-lite"/>
    </source>
</evidence>
<accession>A0ABD5RV08</accession>